<evidence type="ECO:0000256" key="1">
    <source>
        <dbReference type="SAM" id="MobiDB-lite"/>
    </source>
</evidence>
<organism evidence="2 3">
    <name type="scientific">Tigriopus californicus</name>
    <name type="common">Marine copepod</name>
    <dbReference type="NCBI Taxonomy" id="6832"/>
    <lineage>
        <taxon>Eukaryota</taxon>
        <taxon>Metazoa</taxon>
        <taxon>Ecdysozoa</taxon>
        <taxon>Arthropoda</taxon>
        <taxon>Crustacea</taxon>
        <taxon>Multicrustacea</taxon>
        <taxon>Hexanauplia</taxon>
        <taxon>Copepoda</taxon>
        <taxon>Harpacticoida</taxon>
        <taxon>Harpacticidae</taxon>
        <taxon>Tigriopus</taxon>
    </lineage>
</organism>
<sequence>MVTSATPLGGGSKDNTDSNIDINNNGHYDGHSLESTKQGEQEPRQLDLWRGRSGDQAFITLTQTVTSSLTITSTLTTFSSCFTTLVANIPVCSSSNLSGKRKRRNIQVIEEAVPHLLIQNKPQDFQPFIRASRASNFNASEGQELTNQGTANDAILMDEPLIPEVHEEPLEALEWIQSSKGPLSNGFSSRKLCWFGCFVTTVTTTSTVVVQSTATILGATQTLAFTTPGCFPSSALNSLQVPSC</sequence>
<evidence type="ECO:0000313" key="3">
    <source>
        <dbReference type="Proteomes" id="UP000318571"/>
    </source>
</evidence>
<keyword evidence="3" id="KW-1185">Reference proteome</keyword>
<name>A0A553PSS0_TIGCA</name>
<comment type="caution">
    <text evidence="2">The sequence shown here is derived from an EMBL/GenBank/DDBJ whole genome shotgun (WGS) entry which is preliminary data.</text>
</comment>
<protein>
    <submittedName>
        <fullName evidence="2">Uncharacterized protein</fullName>
    </submittedName>
</protein>
<accession>A0A553PSS0</accession>
<dbReference type="Proteomes" id="UP000318571">
    <property type="component" value="Chromosome 12"/>
</dbReference>
<dbReference type="AlphaFoldDB" id="A0A553PSS0"/>
<dbReference type="OMA" id="ANDAILM"/>
<gene>
    <name evidence="2" type="ORF">TCAL_12369</name>
</gene>
<feature type="compositionally biased region" description="Basic and acidic residues" evidence="1">
    <location>
        <begin position="28"/>
        <end position="44"/>
    </location>
</feature>
<proteinExistence type="predicted"/>
<dbReference type="EMBL" id="VCGU01000001">
    <property type="protein sequence ID" value="TRY80720.1"/>
    <property type="molecule type" value="Genomic_DNA"/>
</dbReference>
<evidence type="ECO:0000313" key="2">
    <source>
        <dbReference type="EMBL" id="TRY80720.1"/>
    </source>
</evidence>
<reference evidence="2 3" key="1">
    <citation type="journal article" date="2018" name="Nat. Ecol. Evol.">
        <title>Genomic signatures of mitonuclear coevolution across populations of Tigriopus californicus.</title>
        <authorList>
            <person name="Barreto F.S."/>
            <person name="Watson E.T."/>
            <person name="Lima T.G."/>
            <person name="Willett C.S."/>
            <person name="Edmands S."/>
            <person name="Li W."/>
            <person name="Burton R.S."/>
        </authorList>
    </citation>
    <scope>NUCLEOTIDE SEQUENCE [LARGE SCALE GENOMIC DNA]</scope>
    <source>
        <strain evidence="2 3">San Diego</strain>
    </source>
</reference>
<feature type="region of interest" description="Disordered" evidence="1">
    <location>
        <begin position="1"/>
        <end position="44"/>
    </location>
</feature>